<name>A0A5E4BRC5_MARMO</name>
<keyword evidence="4" id="KW-0067">ATP-binding</keyword>
<evidence type="ECO:0000256" key="2">
    <source>
        <dbReference type="ARBA" id="ARBA00022468"/>
    </source>
</evidence>
<evidence type="ECO:0000313" key="8">
    <source>
        <dbReference type="EMBL" id="VTJ71531.1"/>
    </source>
</evidence>
<dbReference type="SUPFAM" id="SSF100934">
    <property type="entry name" value="Heat shock protein 70kD (HSP70), C-terminal subdomain"/>
    <property type="match status" value="1"/>
</dbReference>
<dbReference type="PROSITE" id="PS50238">
    <property type="entry name" value="RHOGAP"/>
    <property type="match status" value="1"/>
</dbReference>
<dbReference type="InterPro" id="IPR013126">
    <property type="entry name" value="Hsp_70_fam"/>
</dbReference>
<dbReference type="PANTHER" id="PTHR15228:SF7">
    <property type="entry name" value="RHO GTPASE-ACTIVATING PROTEIN 29"/>
    <property type="match status" value="1"/>
</dbReference>
<evidence type="ECO:0000313" key="9">
    <source>
        <dbReference type="Proteomes" id="UP000335636"/>
    </source>
</evidence>
<dbReference type="GO" id="GO:0051056">
    <property type="term" value="P:regulation of small GTPase mediated signal transduction"/>
    <property type="evidence" value="ECO:0007669"/>
    <property type="project" value="UniProtKB-ARBA"/>
</dbReference>
<sequence length="724" mass="82140">MHLFGEELSCVAKKEPDGIPFIIKMCTLEIEKTALCLQGIYRVSGNKAKMAILRQALENGRHLVDLSEFSSHDICEVLKFYLQQLPEPLVLFQWYQEFMELANIIQHINQEQDTKRDNSEDNTSPNMCMEINQILLKTKDLLRQLPPSNFNTLHYLIIHLKMVVDHSEENLMNSKNLEVVFGPCLMRPRPTTTPGTISSSLVAYANQALLVEFLITNAQRIFDGSLEPQNASSSTDVVTPWVDKSPPSKPVISTEHSTKSQYFSTKQDIHTADIEIENFELATSFEESECKQNALEKWDACLIDHKELESSSQKMDNMCKTTKPLSLKSDVTTNDIQRPMPSPKIRCFCLPVDRFHLASSPNEKNSRNVGIVNSDKFCQNLTFEGLNRKDTPTSFGSQINGFDQQIPQKTQGQQCEPKNLTGTSAVIVPSVLQERGTMSIKLWPVAGLPATSGFLLTRASGQQLGQDEALSGGRSSLLLCAARLRRMTRKGHGYRGRHRPGDHLLLRRGVQEWPLEIISNDQGNRLRLFYVAFTPEEERLIHNTVKNQLTSNPENMVFDAQRLIGSPGNDPSVKKTSSSCLSKCLKRNLNHTFRLILEIEVTFEIHVNAILWATAEDKGTENKNNITITNDQNCLTPEEIEKMVNDVEKFAEEDKRLKECIDTRNELESYAYSLKYQIGDKEKLGSKLSSEDKETMEKAVEEKIEWLQTTKKLTLKTSKLKRRN</sequence>
<dbReference type="GO" id="GO:0005524">
    <property type="term" value="F:ATP binding"/>
    <property type="evidence" value="ECO:0007669"/>
    <property type="project" value="UniProtKB-KW"/>
</dbReference>
<keyword evidence="5" id="KW-0346">Stress response</keyword>
<dbReference type="SMART" id="SM00324">
    <property type="entry name" value="RhoGAP"/>
    <property type="match status" value="1"/>
</dbReference>
<dbReference type="InterPro" id="IPR029047">
    <property type="entry name" value="HSP70_peptide-bd_sf"/>
</dbReference>
<dbReference type="SUPFAM" id="SSF53067">
    <property type="entry name" value="Actin-like ATPase domain"/>
    <property type="match status" value="1"/>
</dbReference>
<dbReference type="GO" id="GO:0007165">
    <property type="term" value="P:signal transduction"/>
    <property type="evidence" value="ECO:0007669"/>
    <property type="project" value="InterPro"/>
</dbReference>
<comment type="similarity">
    <text evidence="1">Belongs to the heat shock protein 70 family.</text>
</comment>
<evidence type="ECO:0000259" key="7">
    <source>
        <dbReference type="PROSITE" id="PS50238"/>
    </source>
</evidence>
<evidence type="ECO:0000256" key="1">
    <source>
        <dbReference type="ARBA" id="ARBA00007381"/>
    </source>
</evidence>
<dbReference type="Gene3D" id="1.10.555.10">
    <property type="entry name" value="Rho GTPase activation protein"/>
    <property type="match status" value="1"/>
</dbReference>
<proteinExistence type="inferred from homology"/>
<dbReference type="EMBL" id="CABDUW010000569">
    <property type="protein sequence ID" value="VTJ71531.1"/>
    <property type="molecule type" value="Genomic_DNA"/>
</dbReference>
<dbReference type="Gene3D" id="2.60.34.10">
    <property type="entry name" value="Substrate Binding Domain Of DNAk, Chain A, domain 1"/>
    <property type="match status" value="1"/>
</dbReference>
<dbReference type="Gene3D" id="1.20.1270.10">
    <property type="match status" value="1"/>
</dbReference>
<evidence type="ECO:0000256" key="5">
    <source>
        <dbReference type="ARBA" id="ARBA00023016"/>
    </source>
</evidence>
<dbReference type="InterPro" id="IPR043129">
    <property type="entry name" value="ATPase_NBD"/>
</dbReference>
<gene>
    <name evidence="8" type="ORF">MONAX_5E028228</name>
</gene>
<comment type="caution">
    <text evidence="8">The sequence shown here is derived from an EMBL/GenBank/DDBJ whole genome shotgun (WGS) entry which is preliminary data.</text>
</comment>
<dbReference type="SUPFAM" id="SSF100920">
    <property type="entry name" value="Heat shock protein 70kD (HSP70), peptide-binding domain"/>
    <property type="match status" value="1"/>
</dbReference>
<dbReference type="InterPro" id="IPR029048">
    <property type="entry name" value="HSP70_C_sf"/>
</dbReference>
<feature type="region of interest" description="Disordered" evidence="6">
    <location>
        <begin position="229"/>
        <end position="257"/>
    </location>
</feature>
<dbReference type="GO" id="GO:0005096">
    <property type="term" value="F:GTPase activator activity"/>
    <property type="evidence" value="ECO:0007669"/>
    <property type="project" value="UniProtKB-KW"/>
</dbReference>
<keyword evidence="2" id="KW-0343">GTPase activation</keyword>
<evidence type="ECO:0000256" key="3">
    <source>
        <dbReference type="ARBA" id="ARBA00022741"/>
    </source>
</evidence>
<dbReference type="FunFam" id="3.30.420.40:FF:000028">
    <property type="entry name" value="heat shock 70 kDa protein-like"/>
    <property type="match status" value="1"/>
</dbReference>
<protein>
    <recommendedName>
        <fullName evidence="7">Rho-GAP domain-containing protein</fullName>
    </recommendedName>
</protein>
<evidence type="ECO:0000256" key="6">
    <source>
        <dbReference type="SAM" id="MobiDB-lite"/>
    </source>
</evidence>
<dbReference type="Proteomes" id="UP000335636">
    <property type="component" value="Unassembled WGS sequence"/>
</dbReference>
<dbReference type="GO" id="GO:0140662">
    <property type="term" value="F:ATP-dependent protein folding chaperone"/>
    <property type="evidence" value="ECO:0007669"/>
    <property type="project" value="InterPro"/>
</dbReference>
<keyword evidence="3" id="KW-0547">Nucleotide-binding</keyword>
<organism evidence="8 9">
    <name type="scientific">Marmota monax</name>
    <name type="common">Woodchuck</name>
    <dbReference type="NCBI Taxonomy" id="9995"/>
    <lineage>
        <taxon>Eukaryota</taxon>
        <taxon>Metazoa</taxon>
        <taxon>Chordata</taxon>
        <taxon>Craniata</taxon>
        <taxon>Vertebrata</taxon>
        <taxon>Euteleostomi</taxon>
        <taxon>Mammalia</taxon>
        <taxon>Eutheria</taxon>
        <taxon>Euarchontoglires</taxon>
        <taxon>Glires</taxon>
        <taxon>Rodentia</taxon>
        <taxon>Sciuromorpha</taxon>
        <taxon>Sciuridae</taxon>
        <taxon>Xerinae</taxon>
        <taxon>Marmotini</taxon>
        <taxon>Marmota</taxon>
    </lineage>
</organism>
<dbReference type="Gene3D" id="3.30.420.40">
    <property type="match status" value="1"/>
</dbReference>
<feature type="domain" description="Rho-GAP" evidence="7">
    <location>
        <begin position="6"/>
        <end position="222"/>
    </location>
</feature>
<reference evidence="8" key="1">
    <citation type="submission" date="2019-04" db="EMBL/GenBank/DDBJ databases">
        <authorList>
            <person name="Alioto T."/>
            <person name="Alioto T."/>
        </authorList>
    </citation>
    <scope>NUCLEOTIDE SEQUENCE [LARGE SCALE GENOMIC DNA]</scope>
</reference>
<dbReference type="GO" id="GO:0005737">
    <property type="term" value="C:cytoplasm"/>
    <property type="evidence" value="ECO:0007669"/>
    <property type="project" value="TreeGrafter"/>
</dbReference>
<keyword evidence="9" id="KW-1185">Reference proteome</keyword>
<dbReference type="Pfam" id="PF00012">
    <property type="entry name" value="HSP70"/>
    <property type="match status" value="2"/>
</dbReference>
<dbReference type="SUPFAM" id="SSF48350">
    <property type="entry name" value="GTPase activation domain, GAP"/>
    <property type="match status" value="1"/>
</dbReference>
<dbReference type="InterPro" id="IPR000198">
    <property type="entry name" value="RhoGAP_dom"/>
</dbReference>
<evidence type="ECO:0000256" key="4">
    <source>
        <dbReference type="ARBA" id="ARBA00022840"/>
    </source>
</evidence>
<dbReference type="Pfam" id="PF00620">
    <property type="entry name" value="RhoGAP"/>
    <property type="match status" value="1"/>
</dbReference>
<dbReference type="AlphaFoldDB" id="A0A5E4BRC5"/>
<dbReference type="PANTHER" id="PTHR15228">
    <property type="entry name" value="SPERMATHECAL PHYSIOLOGY VARIANT"/>
    <property type="match status" value="1"/>
</dbReference>
<dbReference type="InterPro" id="IPR051025">
    <property type="entry name" value="RhoGAP"/>
</dbReference>
<accession>A0A5E4BRC5</accession>
<dbReference type="InterPro" id="IPR008936">
    <property type="entry name" value="Rho_GTPase_activation_prot"/>
</dbReference>